<keyword evidence="2" id="KW-1185">Reference proteome</keyword>
<protein>
    <submittedName>
        <fullName evidence="1">Uncharacterized protein</fullName>
    </submittedName>
</protein>
<evidence type="ECO:0000313" key="2">
    <source>
        <dbReference type="Proteomes" id="UP001175271"/>
    </source>
</evidence>
<reference evidence="1" key="1">
    <citation type="submission" date="2023-06" db="EMBL/GenBank/DDBJ databases">
        <title>Genomic analysis of the entomopathogenic nematode Steinernema hermaphroditum.</title>
        <authorList>
            <person name="Schwarz E.M."/>
            <person name="Heppert J.K."/>
            <person name="Baniya A."/>
            <person name="Schwartz H.T."/>
            <person name="Tan C.-H."/>
            <person name="Antoshechkin I."/>
            <person name="Sternberg P.W."/>
            <person name="Goodrich-Blair H."/>
            <person name="Dillman A.R."/>
        </authorList>
    </citation>
    <scope>NUCLEOTIDE SEQUENCE</scope>
    <source>
        <strain evidence="1">PS9179</strain>
        <tissue evidence="1">Whole animal</tissue>
    </source>
</reference>
<name>A0AA39HPI3_9BILA</name>
<sequence>MALKQSLRELALNSIDISVSTTNAPADQSRSISSLLSHKRSDEFIEVHYDKLKHTLLKLIDHPPNQDKIIAKHVQVSIDKSTAVKSTAVAKDLHKVIEKFCSVESVLFHHIDLLFERSDRKFFAASIVEKLGGPFPNHRSKHLQLTVSVSKENSLRITTEVSLPYTIIKRPAPDLDDKQQLCLQTNAHKPCRYALWSEDVPVELGHIYGNGNNRANHYFWKSQLTSPLYIAFAVEETRKFPIGWLSCVHPFDNQLHSDYWTIPFDVRWLTEF</sequence>
<comment type="caution">
    <text evidence="1">The sequence shown here is derived from an EMBL/GenBank/DDBJ whole genome shotgun (WGS) entry which is preliminary data.</text>
</comment>
<evidence type="ECO:0000313" key="1">
    <source>
        <dbReference type="EMBL" id="KAK0409687.1"/>
    </source>
</evidence>
<accession>A0AA39HPI3</accession>
<proteinExistence type="predicted"/>
<dbReference type="Proteomes" id="UP001175271">
    <property type="component" value="Unassembled WGS sequence"/>
</dbReference>
<dbReference type="AlphaFoldDB" id="A0AA39HPI3"/>
<organism evidence="1 2">
    <name type="scientific">Steinernema hermaphroditum</name>
    <dbReference type="NCBI Taxonomy" id="289476"/>
    <lineage>
        <taxon>Eukaryota</taxon>
        <taxon>Metazoa</taxon>
        <taxon>Ecdysozoa</taxon>
        <taxon>Nematoda</taxon>
        <taxon>Chromadorea</taxon>
        <taxon>Rhabditida</taxon>
        <taxon>Tylenchina</taxon>
        <taxon>Panagrolaimomorpha</taxon>
        <taxon>Strongyloidoidea</taxon>
        <taxon>Steinernematidae</taxon>
        <taxon>Steinernema</taxon>
    </lineage>
</organism>
<gene>
    <name evidence="1" type="ORF">QR680_004693</name>
</gene>
<dbReference type="EMBL" id="JAUCMV010000003">
    <property type="protein sequence ID" value="KAK0409687.1"/>
    <property type="molecule type" value="Genomic_DNA"/>
</dbReference>